<dbReference type="Proteomes" id="UP000184188">
    <property type="component" value="Unassembled WGS sequence"/>
</dbReference>
<keyword evidence="4" id="KW-1185">Reference proteome</keyword>
<dbReference type="GeneID" id="34608082"/>
<dbReference type="PANTHER" id="PTHR12834:SF12">
    <property type="entry name" value="SIGNAL RECOGNITION PARTICLE 9 KDA PROTEIN"/>
    <property type="match status" value="1"/>
</dbReference>
<dbReference type="RefSeq" id="XP_022585491.1">
    <property type="nucleotide sequence ID" value="XM_022721617.1"/>
</dbReference>
<gene>
    <name evidence="3" type="ORF">ASPZODRAFT_126961</name>
</gene>
<protein>
    <recommendedName>
        <fullName evidence="2">SRP9 domain-containing protein</fullName>
    </recommendedName>
</protein>
<accession>A0A1L9SV41</accession>
<reference evidence="4" key="1">
    <citation type="journal article" date="2017" name="Genome Biol.">
        <title>Comparative genomics reveals high biological diversity and specific adaptations in the industrially and medically important fungal genus Aspergillus.</title>
        <authorList>
            <person name="de Vries R.P."/>
            <person name="Riley R."/>
            <person name="Wiebenga A."/>
            <person name="Aguilar-Osorio G."/>
            <person name="Amillis S."/>
            <person name="Uchima C.A."/>
            <person name="Anderluh G."/>
            <person name="Asadollahi M."/>
            <person name="Askin M."/>
            <person name="Barry K."/>
            <person name="Battaglia E."/>
            <person name="Bayram O."/>
            <person name="Benocci T."/>
            <person name="Braus-Stromeyer S.A."/>
            <person name="Caldana C."/>
            <person name="Canovas D."/>
            <person name="Cerqueira G.C."/>
            <person name="Chen F."/>
            <person name="Chen W."/>
            <person name="Choi C."/>
            <person name="Clum A."/>
            <person name="Dos Santos R.A."/>
            <person name="Damasio A.R."/>
            <person name="Diallinas G."/>
            <person name="Emri T."/>
            <person name="Fekete E."/>
            <person name="Flipphi M."/>
            <person name="Freyberg S."/>
            <person name="Gallo A."/>
            <person name="Gournas C."/>
            <person name="Habgood R."/>
            <person name="Hainaut M."/>
            <person name="Harispe M.L."/>
            <person name="Henrissat B."/>
            <person name="Hilden K.S."/>
            <person name="Hope R."/>
            <person name="Hossain A."/>
            <person name="Karabika E."/>
            <person name="Karaffa L."/>
            <person name="Karanyi Z."/>
            <person name="Krasevec N."/>
            <person name="Kuo A."/>
            <person name="Kusch H."/>
            <person name="LaButti K."/>
            <person name="Lagendijk E.L."/>
            <person name="Lapidus A."/>
            <person name="Levasseur A."/>
            <person name="Lindquist E."/>
            <person name="Lipzen A."/>
            <person name="Logrieco A.F."/>
            <person name="MacCabe A."/>
            <person name="Maekelae M.R."/>
            <person name="Malavazi I."/>
            <person name="Melin P."/>
            <person name="Meyer V."/>
            <person name="Mielnichuk N."/>
            <person name="Miskei M."/>
            <person name="Molnar A.P."/>
            <person name="Mule G."/>
            <person name="Ngan C.Y."/>
            <person name="Orejas M."/>
            <person name="Orosz E."/>
            <person name="Ouedraogo J.P."/>
            <person name="Overkamp K.M."/>
            <person name="Park H.-S."/>
            <person name="Perrone G."/>
            <person name="Piumi F."/>
            <person name="Punt P.J."/>
            <person name="Ram A.F."/>
            <person name="Ramon A."/>
            <person name="Rauscher S."/>
            <person name="Record E."/>
            <person name="Riano-Pachon D.M."/>
            <person name="Robert V."/>
            <person name="Roehrig J."/>
            <person name="Ruller R."/>
            <person name="Salamov A."/>
            <person name="Salih N.S."/>
            <person name="Samson R.A."/>
            <person name="Sandor E."/>
            <person name="Sanguinetti M."/>
            <person name="Schuetze T."/>
            <person name="Sepcic K."/>
            <person name="Shelest E."/>
            <person name="Sherlock G."/>
            <person name="Sophianopoulou V."/>
            <person name="Squina F.M."/>
            <person name="Sun H."/>
            <person name="Susca A."/>
            <person name="Todd R.B."/>
            <person name="Tsang A."/>
            <person name="Unkles S.E."/>
            <person name="van de Wiele N."/>
            <person name="van Rossen-Uffink D."/>
            <person name="Oliveira J.V."/>
            <person name="Vesth T.C."/>
            <person name="Visser J."/>
            <person name="Yu J.-H."/>
            <person name="Zhou M."/>
            <person name="Andersen M.R."/>
            <person name="Archer D.B."/>
            <person name="Baker S.E."/>
            <person name="Benoit I."/>
            <person name="Brakhage A.A."/>
            <person name="Braus G.H."/>
            <person name="Fischer R."/>
            <person name="Frisvad J.C."/>
            <person name="Goldman G.H."/>
            <person name="Houbraken J."/>
            <person name="Oakley B."/>
            <person name="Pocsi I."/>
            <person name="Scazzocchio C."/>
            <person name="Seiboth B."/>
            <person name="vanKuyk P.A."/>
            <person name="Wortman J."/>
            <person name="Dyer P.S."/>
            <person name="Grigoriev I.V."/>
        </authorList>
    </citation>
    <scope>NUCLEOTIDE SEQUENCE [LARGE SCALE GENOMIC DNA]</scope>
    <source>
        <strain evidence="4">CBS 506.65</strain>
    </source>
</reference>
<dbReference type="VEuPathDB" id="FungiDB:ASPZODRAFT_126961"/>
<dbReference type="STRING" id="1073090.A0A1L9SV41"/>
<dbReference type="OrthoDB" id="5419752at2759"/>
<evidence type="ECO:0000259" key="2">
    <source>
        <dbReference type="Pfam" id="PF05486"/>
    </source>
</evidence>
<feature type="compositionally biased region" description="Basic residues" evidence="1">
    <location>
        <begin position="162"/>
        <end position="172"/>
    </location>
</feature>
<feature type="compositionally biased region" description="Low complexity" evidence="1">
    <location>
        <begin position="145"/>
        <end position="157"/>
    </location>
</feature>
<dbReference type="EMBL" id="KV878336">
    <property type="protein sequence ID" value="OJJ50981.1"/>
    <property type="molecule type" value="Genomic_DNA"/>
</dbReference>
<dbReference type="Pfam" id="PF05486">
    <property type="entry name" value="SRP9-21"/>
    <property type="match status" value="1"/>
</dbReference>
<evidence type="ECO:0000256" key="1">
    <source>
        <dbReference type="SAM" id="MobiDB-lite"/>
    </source>
</evidence>
<dbReference type="AlphaFoldDB" id="A0A1L9SV41"/>
<feature type="compositionally biased region" description="Low complexity" evidence="1">
    <location>
        <begin position="34"/>
        <end position="50"/>
    </location>
</feature>
<dbReference type="InterPro" id="IPR039914">
    <property type="entry name" value="SRP9-like"/>
</dbReference>
<proteinExistence type="predicted"/>
<feature type="domain" description="SRP9" evidence="2">
    <location>
        <begin position="5"/>
        <end position="99"/>
    </location>
</feature>
<dbReference type="InterPro" id="IPR039432">
    <property type="entry name" value="SRP9_dom"/>
</dbReference>
<evidence type="ECO:0000313" key="4">
    <source>
        <dbReference type="Proteomes" id="UP000184188"/>
    </source>
</evidence>
<organism evidence="3 4">
    <name type="scientific">Penicilliopsis zonata CBS 506.65</name>
    <dbReference type="NCBI Taxonomy" id="1073090"/>
    <lineage>
        <taxon>Eukaryota</taxon>
        <taxon>Fungi</taxon>
        <taxon>Dikarya</taxon>
        <taxon>Ascomycota</taxon>
        <taxon>Pezizomycotina</taxon>
        <taxon>Eurotiomycetes</taxon>
        <taxon>Eurotiomycetidae</taxon>
        <taxon>Eurotiales</taxon>
        <taxon>Aspergillaceae</taxon>
        <taxon>Penicilliopsis</taxon>
    </lineage>
</organism>
<dbReference type="GO" id="GO:0006614">
    <property type="term" value="P:SRP-dependent cotranslational protein targeting to membrane"/>
    <property type="evidence" value="ECO:0007669"/>
    <property type="project" value="InterPro"/>
</dbReference>
<feature type="region of interest" description="Disordered" evidence="1">
    <location>
        <begin position="122"/>
        <end position="172"/>
    </location>
</feature>
<dbReference type="GO" id="GO:0005786">
    <property type="term" value="C:signal recognition particle, endoplasmic reticulum targeting"/>
    <property type="evidence" value="ECO:0007669"/>
    <property type="project" value="TreeGrafter"/>
</dbReference>
<sequence length="172" mass="17230">MPYLPTSQAFLEQSCLLLEAYPETTRITAKYNFPSTQTRSSRKPTSPTTTNGASNAPAAPVASLTLKTYDPRSGVCLKYRTNKVAEVGRLFTSFGKLAAGADVASLGLTGAAAPTAATADVEMGDAPALEESAGAAAGATGGSQQGATTGAGTTPAKAGGGKSKKKGGKGKR</sequence>
<feature type="region of interest" description="Disordered" evidence="1">
    <location>
        <begin position="31"/>
        <end position="59"/>
    </location>
</feature>
<dbReference type="PANTHER" id="PTHR12834">
    <property type="entry name" value="SIGNAL RECOGNITION PARTICLE 9 KDA PROTEIN"/>
    <property type="match status" value="1"/>
</dbReference>
<name>A0A1L9SV41_9EURO</name>
<evidence type="ECO:0000313" key="3">
    <source>
        <dbReference type="EMBL" id="OJJ50981.1"/>
    </source>
</evidence>